<dbReference type="Gene3D" id="3.10.129.10">
    <property type="entry name" value="Hotdog Thioesterase"/>
    <property type="match status" value="1"/>
</dbReference>
<dbReference type="EMBL" id="JAAQOM010000018">
    <property type="protein sequence ID" value="NIA56969.1"/>
    <property type="molecule type" value="Genomic_DNA"/>
</dbReference>
<keyword evidence="2" id="KW-1185">Reference proteome</keyword>
<name>A0ABX0PKC1_9BURK</name>
<evidence type="ECO:0000313" key="2">
    <source>
        <dbReference type="Proteomes" id="UP000716322"/>
    </source>
</evidence>
<dbReference type="RefSeq" id="WP_166863095.1">
    <property type="nucleotide sequence ID" value="NZ_JAAQOM010000018.1"/>
</dbReference>
<reference evidence="1 2" key="1">
    <citation type="submission" date="2020-03" db="EMBL/GenBank/DDBJ databases">
        <title>Genome sequence of strain Massilia sp. TW-1.</title>
        <authorList>
            <person name="Chaudhary D.K."/>
        </authorList>
    </citation>
    <scope>NUCLEOTIDE SEQUENCE [LARGE SCALE GENOMIC DNA]</scope>
    <source>
        <strain evidence="1 2">TW-1</strain>
    </source>
</reference>
<organism evidence="1 2">
    <name type="scientific">Telluria antibiotica</name>
    <dbReference type="NCBI Taxonomy" id="2717319"/>
    <lineage>
        <taxon>Bacteria</taxon>
        <taxon>Pseudomonadati</taxon>
        <taxon>Pseudomonadota</taxon>
        <taxon>Betaproteobacteria</taxon>
        <taxon>Burkholderiales</taxon>
        <taxon>Oxalobacteraceae</taxon>
        <taxon>Telluria group</taxon>
        <taxon>Telluria</taxon>
    </lineage>
</organism>
<dbReference type="PANTHER" id="PTHR28152:SF1">
    <property type="entry name" value="HYDROXYACYL-THIOESTER DEHYDRATASE TYPE 2, MITOCHONDRIAL"/>
    <property type="match status" value="1"/>
</dbReference>
<proteinExistence type="predicted"/>
<dbReference type="PANTHER" id="PTHR28152">
    <property type="entry name" value="HYDROXYACYL-THIOESTER DEHYDRATASE TYPE 2, MITOCHONDRIAL"/>
    <property type="match status" value="1"/>
</dbReference>
<dbReference type="InterPro" id="IPR052741">
    <property type="entry name" value="Mitochondrial_HTD2"/>
</dbReference>
<dbReference type="SUPFAM" id="SSF54637">
    <property type="entry name" value="Thioesterase/thiol ester dehydrase-isomerase"/>
    <property type="match status" value="1"/>
</dbReference>
<gene>
    <name evidence="1" type="ORF">HAV22_25420</name>
</gene>
<evidence type="ECO:0008006" key="3">
    <source>
        <dbReference type="Google" id="ProtNLM"/>
    </source>
</evidence>
<protein>
    <recommendedName>
        <fullName evidence="3">N-terminal of MaoC-like dehydratase domain-containing protein</fullName>
    </recommendedName>
</protein>
<comment type="caution">
    <text evidence="1">The sequence shown here is derived from an EMBL/GenBank/DDBJ whole genome shotgun (WGS) entry which is preliminary data.</text>
</comment>
<sequence length="276" mass="30002">MFDLSETVSRVESCSVAVARRVAAMLDLDPGDIVEGSPLPRGWHFVLLGADTRRSALRSDGFPGLGVPMPDLGLPRLVLGGRNVSYLKGIAIGSEVIRTSCIQSVKPKTTNNGPMAIATILHEMRTLPDLELAISETQTYLLLPAREGVAIDDEAAAPVTVSDDWSQTVVPDETLIFQFSALGFNSHKIHLDKAYARDVEGYPDLVVNGGLATLLLTEFMRRDLCVAPTLLQARHVAPLFCGRPMTLAAHREGETWRVRAFDDRGRLAIDMKVDAG</sequence>
<evidence type="ECO:0000313" key="1">
    <source>
        <dbReference type="EMBL" id="NIA56969.1"/>
    </source>
</evidence>
<dbReference type="InterPro" id="IPR029069">
    <property type="entry name" value="HotDog_dom_sf"/>
</dbReference>
<accession>A0ABX0PKC1</accession>
<dbReference type="Proteomes" id="UP000716322">
    <property type="component" value="Unassembled WGS sequence"/>
</dbReference>